<dbReference type="NCBIfam" id="NF002963">
    <property type="entry name" value="PRK03634.1"/>
    <property type="match status" value="1"/>
</dbReference>
<dbReference type="GO" id="GO:0046872">
    <property type="term" value="F:metal ion binding"/>
    <property type="evidence" value="ECO:0007669"/>
    <property type="project" value="UniProtKB-KW"/>
</dbReference>
<dbReference type="Proteomes" id="UP000050786">
    <property type="component" value="Unassembled WGS sequence"/>
</dbReference>
<dbReference type="AlphaFoldDB" id="A0A0N7LNL2"/>
<dbReference type="EC" id="4.1.2.19" evidence="4"/>
<evidence type="ECO:0000313" key="4">
    <source>
        <dbReference type="EMBL" id="CUH42732.1"/>
    </source>
</evidence>
<keyword evidence="1" id="KW-0479">Metal-binding</keyword>
<keyword evidence="5" id="KW-1185">Reference proteome</keyword>
<reference evidence="5" key="1">
    <citation type="submission" date="2015-09" db="EMBL/GenBank/DDBJ databases">
        <authorList>
            <person name="Rodrigo-Torres L."/>
            <person name="Arahal D.R."/>
        </authorList>
    </citation>
    <scope>NUCLEOTIDE SEQUENCE [LARGE SCALE GENOMIC DNA]</scope>
    <source>
        <strain evidence="5">CECT 4293</strain>
    </source>
</reference>
<dbReference type="GO" id="GO:0008994">
    <property type="term" value="F:rhamnulose-1-phosphate aldolase activity"/>
    <property type="evidence" value="ECO:0007669"/>
    <property type="project" value="UniProtKB-EC"/>
</dbReference>
<gene>
    <name evidence="4" type="primary">rhaD</name>
    <name evidence="4" type="ORF">RUM4293_01621</name>
</gene>
<dbReference type="PANTHER" id="PTHR22789:SF0">
    <property type="entry name" value="3-OXO-TETRONATE 4-PHOSPHATE DECARBOXYLASE-RELATED"/>
    <property type="match status" value="1"/>
</dbReference>
<evidence type="ECO:0000313" key="5">
    <source>
        <dbReference type="Proteomes" id="UP000050786"/>
    </source>
</evidence>
<dbReference type="Gene3D" id="3.40.225.10">
    <property type="entry name" value="Class II aldolase/adducin N-terminal domain"/>
    <property type="match status" value="1"/>
</dbReference>
<evidence type="ECO:0000256" key="2">
    <source>
        <dbReference type="ARBA" id="ARBA00023239"/>
    </source>
</evidence>
<dbReference type="EMBL" id="CYPS01000026">
    <property type="protein sequence ID" value="CUH42732.1"/>
    <property type="molecule type" value="Genomic_DNA"/>
</dbReference>
<protein>
    <submittedName>
        <fullName evidence="4">Rhamnulose-1-phosphate aldolase</fullName>
        <ecNumber evidence="4">4.1.2.19</ecNumber>
    </submittedName>
</protein>
<dbReference type="InterPro" id="IPR001303">
    <property type="entry name" value="Aldolase_II/adducin_N"/>
</dbReference>
<sequence length="279" mass="31066">MDYRAHHTIPVVQEASRLLRLCWKLGWNEANGGNFSWRLPEEVLESFPRTASDPIALEHPHPNLDGEFILITASGQCFRHARARPDEVFGVVRIIQGGHAYQAVWGFANGGKPTSEMAMHLVGHAIRKEVSGGRERAILHCHPPEFITLSFVMPLQSRSFSLALWQTMPECIVIFPDGVRIVLAMLPGTDEIARASAEGLKESRIVSWTHHGIFASEEDPDKAFALVETIEKASSIQRKIMSVGGAQRGIDIAMLKELTQKFRSIMVCEPRLLGEPVTE</sequence>
<dbReference type="Pfam" id="PF00596">
    <property type="entry name" value="Aldolase_II"/>
    <property type="match status" value="1"/>
</dbReference>
<proteinExistence type="predicted"/>
<feature type="domain" description="Class II aldolase/adducin N-terminal" evidence="3">
    <location>
        <begin position="13"/>
        <end position="238"/>
    </location>
</feature>
<dbReference type="SUPFAM" id="SSF53639">
    <property type="entry name" value="AraD/HMP-PK domain-like"/>
    <property type="match status" value="1"/>
</dbReference>
<evidence type="ECO:0000256" key="1">
    <source>
        <dbReference type="ARBA" id="ARBA00022723"/>
    </source>
</evidence>
<dbReference type="InterPro" id="IPR050197">
    <property type="entry name" value="Aldolase_class_II_sugar_metab"/>
</dbReference>
<name>A0A0N7LNL2_9RHOB</name>
<organism evidence="4 5">
    <name type="scientific">Ruegeria atlantica</name>
    <dbReference type="NCBI Taxonomy" id="81569"/>
    <lineage>
        <taxon>Bacteria</taxon>
        <taxon>Pseudomonadati</taxon>
        <taxon>Pseudomonadota</taxon>
        <taxon>Alphaproteobacteria</taxon>
        <taxon>Rhodobacterales</taxon>
        <taxon>Roseobacteraceae</taxon>
        <taxon>Ruegeria</taxon>
    </lineage>
</organism>
<dbReference type="SMART" id="SM01007">
    <property type="entry name" value="Aldolase_II"/>
    <property type="match status" value="1"/>
</dbReference>
<dbReference type="RefSeq" id="WP_058272804.1">
    <property type="nucleotide sequence ID" value="NZ_CYPS01000026.1"/>
</dbReference>
<dbReference type="GO" id="GO:0005829">
    <property type="term" value="C:cytosol"/>
    <property type="evidence" value="ECO:0007669"/>
    <property type="project" value="TreeGrafter"/>
</dbReference>
<accession>A0A0N7LNL2</accession>
<keyword evidence="2 4" id="KW-0456">Lyase</keyword>
<dbReference type="InterPro" id="IPR036409">
    <property type="entry name" value="Aldolase_II/adducin_N_sf"/>
</dbReference>
<dbReference type="PANTHER" id="PTHR22789">
    <property type="entry name" value="FUCULOSE PHOSPHATE ALDOLASE"/>
    <property type="match status" value="1"/>
</dbReference>
<dbReference type="GO" id="GO:0019323">
    <property type="term" value="P:pentose catabolic process"/>
    <property type="evidence" value="ECO:0007669"/>
    <property type="project" value="TreeGrafter"/>
</dbReference>
<evidence type="ECO:0000259" key="3">
    <source>
        <dbReference type="SMART" id="SM01007"/>
    </source>
</evidence>